<evidence type="ECO:0000256" key="8">
    <source>
        <dbReference type="SAM" id="MobiDB-lite"/>
    </source>
</evidence>
<comment type="similarity">
    <text evidence="2">Belongs to the retinoblastoma protein (RB) family.</text>
</comment>
<dbReference type="AlphaFoldDB" id="A0A9Q0M841"/>
<keyword evidence="6" id="KW-0539">Nucleus</keyword>
<accession>A0A9Q0M841</accession>
<feature type="region of interest" description="Disordered" evidence="8">
    <location>
        <begin position="868"/>
        <end position="889"/>
    </location>
</feature>
<name>A0A9Q0M841_BLOTA</name>
<dbReference type="GO" id="GO:0000785">
    <property type="term" value="C:chromatin"/>
    <property type="evidence" value="ECO:0007669"/>
    <property type="project" value="TreeGrafter"/>
</dbReference>
<dbReference type="SUPFAM" id="SSF47954">
    <property type="entry name" value="Cyclin-like"/>
    <property type="match status" value="2"/>
</dbReference>
<dbReference type="GO" id="GO:0030154">
    <property type="term" value="P:cell differentiation"/>
    <property type="evidence" value="ECO:0007669"/>
    <property type="project" value="TreeGrafter"/>
</dbReference>
<dbReference type="SMART" id="SM01367">
    <property type="entry name" value="DUF3452"/>
    <property type="match status" value="1"/>
</dbReference>
<dbReference type="PANTHER" id="PTHR13742:SF17">
    <property type="entry name" value="RE32990P-RELATED"/>
    <property type="match status" value="1"/>
</dbReference>
<evidence type="ECO:0000256" key="6">
    <source>
        <dbReference type="ARBA" id="ARBA00023242"/>
    </source>
</evidence>
<dbReference type="Pfam" id="PF11934">
    <property type="entry name" value="DUF3452"/>
    <property type="match status" value="1"/>
</dbReference>
<gene>
    <name evidence="11" type="ORF">RDWZM_005159</name>
</gene>
<feature type="compositionally biased region" description="Low complexity" evidence="8">
    <location>
        <begin position="1033"/>
        <end position="1050"/>
    </location>
</feature>
<keyword evidence="4" id="KW-0805">Transcription regulation</keyword>
<evidence type="ECO:0000256" key="1">
    <source>
        <dbReference type="ARBA" id="ARBA00004123"/>
    </source>
</evidence>
<comment type="caution">
    <text evidence="11">The sequence shown here is derived from an EMBL/GenBank/DDBJ whole genome shotgun (WGS) entry which is preliminary data.</text>
</comment>
<proteinExistence type="inferred from homology"/>
<dbReference type="GO" id="GO:0005634">
    <property type="term" value="C:nucleus"/>
    <property type="evidence" value="ECO:0007669"/>
    <property type="project" value="UniProtKB-SubCell"/>
</dbReference>
<feature type="domain" description="Retinoblastoma-associated protein N-terminal" evidence="9">
    <location>
        <begin position="58"/>
        <end position="205"/>
    </location>
</feature>
<keyword evidence="3" id="KW-0678">Repressor</keyword>
<feature type="domain" description="Retinoblastoma-associated protein A-box" evidence="10">
    <location>
        <begin position="384"/>
        <end position="603"/>
    </location>
</feature>
<evidence type="ECO:0000256" key="2">
    <source>
        <dbReference type="ARBA" id="ARBA00009475"/>
    </source>
</evidence>
<evidence type="ECO:0008006" key="13">
    <source>
        <dbReference type="Google" id="ProtNLM"/>
    </source>
</evidence>
<dbReference type="GO" id="GO:2000134">
    <property type="term" value="P:negative regulation of G1/S transition of mitotic cell cycle"/>
    <property type="evidence" value="ECO:0007669"/>
    <property type="project" value="TreeGrafter"/>
</dbReference>
<sequence>MDEEIDDRAFNEIRNDLNLDDETAKDAWNTFRRIGSNYSLEGEALDWIACSLYASCRKCMTPTIGTKMAKIEGNMVSLTRILRSCNISLVRFFNKMKNWTEMAGLPIEMRSKLEQLERNFNVTSVIFTKYKPIFEDVFKCTSSAQCRFMPKNRKQMRKQALTSIDIFTFCWTLFVYIKSKYSRISDDLVNSYHLLLVCIDYCFSSVLSMDNCHDIINSNFYEKLKTELEADPRSYNNDHRVSIIELLCNRWNGLSVEIQQIKKHWFKPFLKKLVEKEELRKRGNGIIENDVIDYNFKYLKREYENFVLTIGDFDECVFLNETASEELGTSEFKSNYSELEENLSTRNLLASRQQPESNHMPMTPLSSRQYLASRTPVNKMIQLTPISSATSSISRLHSILINHKSEPSVDLGNLFQRCKNNPKERIEALVKSMGDIFLEAYSNSEESSPQTTVRKTEEIQYLVVDEFPKNRLNVGIKFFYRVLEKILMNELKRHQRLPEAQIAQSLARIIDADVFVRSLFACSLEIVLYSYSPFNRVFPWILNIFDKHQNLKLHPFCFYKVIEPIIRDEDGLSREIVKHLNTIEEKILENLAWSYDSPVWALLTQSNKLNAPTFMEVSLNQVDPLHFDSPMKTREFSAKRQLTFGGNGPDTPTTPVKKDEHISSQIIQQQNQTSNVKNETDENTNTSKITDLELMKSPVKNENGGLIRLNNKKPNQLGLFFRKVYNLASLRLRDLFQKLQVTSEDIQRKIWTCLEHSLSHHTMLMADHHLDQLIMSSIFCICKINVTDGRPIVFHDIISNYRCQPQAVSSVYRSVLLTTRNIFQRDQSQDNEKMDTQVVDKYGNIIDFYNKVFIPKLSQNYIMKFSPNEKNSPPLSPMPRSKFSSPNLHSPLRRVSNYPIYISPLRTSNYPPSPNPTRSYRFQSNLNSSNDLKAINNMMKSNVSNGSLVTNVGNQLSIVPSSSTMDIGTSNDLMTARIATAMVMRKSTPSNVKRVSKRILQDDQESDCSATSSKMLCLNRKIQDIVLDRQTISASSSTNASATDDSNDSIQYSQTSGGIGLSNAVTLSVSSVLHDSVIQSSPRRQLNMIDVDGPTMTPIQQPAPILPSTVNSSTPMIDVITNSAIAVNINIIAAE</sequence>
<dbReference type="OMA" id="AILCELH"/>
<dbReference type="Gene3D" id="1.10.472.10">
    <property type="entry name" value="Cyclin-like"/>
    <property type="match status" value="3"/>
</dbReference>
<evidence type="ECO:0000256" key="4">
    <source>
        <dbReference type="ARBA" id="ARBA00023015"/>
    </source>
</evidence>
<dbReference type="InterPro" id="IPR036915">
    <property type="entry name" value="Cyclin-like_sf"/>
</dbReference>
<dbReference type="GO" id="GO:0006357">
    <property type="term" value="P:regulation of transcription by RNA polymerase II"/>
    <property type="evidence" value="ECO:0007669"/>
    <property type="project" value="InterPro"/>
</dbReference>
<reference evidence="11" key="1">
    <citation type="submission" date="2022-12" db="EMBL/GenBank/DDBJ databases">
        <title>Genome assemblies of Blomia tropicalis.</title>
        <authorList>
            <person name="Cui Y."/>
        </authorList>
    </citation>
    <scope>NUCLEOTIDE SEQUENCE</scope>
    <source>
        <tissue evidence="11">Adult mites</tissue>
    </source>
</reference>
<evidence type="ECO:0000256" key="7">
    <source>
        <dbReference type="ARBA" id="ARBA00023306"/>
    </source>
</evidence>
<comment type="subcellular location">
    <subcellularLocation>
        <location evidence="1">Nucleus</location>
    </subcellularLocation>
</comment>
<dbReference type="EMBL" id="JAPWDV010000002">
    <property type="protein sequence ID" value="KAJ6219347.1"/>
    <property type="molecule type" value="Genomic_DNA"/>
</dbReference>
<keyword evidence="12" id="KW-1185">Reference proteome</keyword>
<dbReference type="Pfam" id="PF01857">
    <property type="entry name" value="RB_B"/>
    <property type="match status" value="1"/>
</dbReference>
<dbReference type="GO" id="GO:0005667">
    <property type="term" value="C:transcription regulator complex"/>
    <property type="evidence" value="ECO:0007669"/>
    <property type="project" value="TreeGrafter"/>
</dbReference>
<evidence type="ECO:0000256" key="5">
    <source>
        <dbReference type="ARBA" id="ARBA00023163"/>
    </source>
</evidence>
<dbReference type="Pfam" id="PF01858">
    <property type="entry name" value="RB_A"/>
    <property type="match status" value="1"/>
</dbReference>
<keyword evidence="7" id="KW-0131">Cell cycle</keyword>
<dbReference type="InterPro" id="IPR024599">
    <property type="entry name" value="RB_N"/>
</dbReference>
<evidence type="ECO:0000313" key="11">
    <source>
        <dbReference type="EMBL" id="KAJ6219347.1"/>
    </source>
</evidence>
<organism evidence="11 12">
    <name type="scientific">Blomia tropicalis</name>
    <name type="common">Mite</name>
    <dbReference type="NCBI Taxonomy" id="40697"/>
    <lineage>
        <taxon>Eukaryota</taxon>
        <taxon>Metazoa</taxon>
        <taxon>Ecdysozoa</taxon>
        <taxon>Arthropoda</taxon>
        <taxon>Chelicerata</taxon>
        <taxon>Arachnida</taxon>
        <taxon>Acari</taxon>
        <taxon>Acariformes</taxon>
        <taxon>Sarcoptiformes</taxon>
        <taxon>Astigmata</taxon>
        <taxon>Glycyphagoidea</taxon>
        <taxon>Echimyopodidae</taxon>
        <taxon>Blomia</taxon>
    </lineage>
</organism>
<dbReference type="Gene3D" id="1.10.472.140">
    <property type="match status" value="1"/>
</dbReference>
<dbReference type="Proteomes" id="UP001142055">
    <property type="component" value="Chromosome 2"/>
</dbReference>
<evidence type="ECO:0000256" key="3">
    <source>
        <dbReference type="ARBA" id="ARBA00022491"/>
    </source>
</evidence>
<dbReference type="PANTHER" id="PTHR13742">
    <property type="entry name" value="RETINOBLASTOMA-ASSOCIATED PROTEIN RB -RELATED"/>
    <property type="match status" value="1"/>
</dbReference>
<feature type="region of interest" description="Disordered" evidence="8">
    <location>
        <begin position="1033"/>
        <end position="1054"/>
    </location>
</feature>
<evidence type="ECO:0000313" key="12">
    <source>
        <dbReference type="Proteomes" id="UP001142055"/>
    </source>
</evidence>
<dbReference type="InterPro" id="IPR028309">
    <property type="entry name" value="RB_fam"/>
</dbReference>
<dbReference type="InterPro" id="IPR002720">
    <property type="entry name" value="RB_A"/>
</dbReference>
<protein>
    <recommendedName>
        <fullName evidence="13">Retinoblastoma-like protein 1</fullName>
    </recommendedName>
</protein>
<evidence type="ECO:0000259" key="9">
    <source>
        <dbReference type="SMART" id="SM01367"/>
    </source>
</evidence>
<evidence type="ECO:0000259" key="10">
    <source>
        <dbReference type="SMART" id="SM01368"/>
    </source>
</evidence>
<dbReference type="SMART" id="SM01368">
    <property type="entry name" value="RB_A"/>
    <property type="match status" value="1"/>
</dbReference>
<dbReference type="GO" id="GO:0000977">
    <property type="term" value="F:RNA polymerase II transcription regulatory region sequence-specific DNA binding"/>
    <property type="evidence" value="ECO:0007669"/>
    <property type="project" value="TreeGrafter"/>
</dbReference>
<dbReference type="InterPro" id="IPR002719">
    <property type="entry name" value="RB_B"/>
</dbReference>
<keyword evidence="5" id="KW-0804">Transcription</keyword>